<reference evidence="1 2" key="1">
    <citation type="submission" date="2016-06" db="EMBL/GenBank/DDBJ databases">
        <title>Living apart together: crosstalk between the core and supernumerary genomes in a fungal plant pathogen.</title>
        <authorList>
            <person name="Vanheule A."/>
            <person name="Audenaert K."/>
            <person name="Warris S."/>
            <person name="Van De Geest H."/>
            <person name="Schijlen E."/>
            <person name="Hofte M."/>
            <person name="De Saeger S."/>
            <person name="Haesaert G."/>
            <person name="Waalwijk C."/>
            <person name="Van Der Lee T."/>
        </authorList>
    </citation>
    <scope>NUCLEOTIDE SEQUENCE [LARGE SCALE GENOMIC DNA]</scope>
    <source>
        <strain evidence="1 2">2516</strain>
    </source>
</reference>
<gene>
    <name evidence="1" type="ORF">FPOA_09176</name>
</gene>
<evidence type="ECO:0000313" key="2">
    <source>
        <dbReference type="Proteomes" id="UP000091967"/>
    </source>
</evidence>
<name>A0A1B8AQQ3_FUSPO</name>
<sequence>MATSVVADRLEVRTNCLFGGCDSKEGTFFTDFASYSVDASAGCRGTGVPGMTEFCMDWPNKRAHFKFSHQSNKRCLRMDTDEKISCSGGWDCFRSTWKEVGCNWREVPVPDAELATASEPAAPAKTDDN</sequence>
<dbReference type="Proteomes" id="UP000091967">
    <property type="component" value="Unassembled WGS sequence"/>
</dbReference>
<evidence type="ECO:0000313" key="1">
    <source>
        <dbReference type="EMBL" id="OBS22853.1"/>
    </source>
</evidence>
<protein>
    <submittedName>
        <fullName evidence="1">Uncharacterized protein</fullName>
    </submittedName>
</protein>
<comment type="caution">
    <text evidence="1">The sequence shown here is derived from an EMBL/GenBank/DDBJ whole genome shotgun (WGS) entry which is preliminary data.</text>
</comment>
<proteinExistence type="predicted"/>
<dbReference type="OMA" id="ISCHWRE"/>
<keyword evidence="2" id="KW-1185">Reference proteome</keyword>
<dbReference type="AlphaFoldDB" id="A0A1B8AQQ3"/>
<dbReference type="EMBL" id="LYXU01000003">
    <property type="protein sequence ID" value="OBS22853.1"/>
    <property type="molecule type" value="Genomic_DNA"/>
</dbReference>
<accession>A0A1B8AQQ3</accession>
<organism evidence="1 2">
    <name type="scientific">Fusarium poae</name>
    <dbReference type="NCBI Taxonomy" id="36050"/>
    <lineage>
        <taxon>Eukaryota</taxon>
        <taxon>Fungi</taxon>
        <taxon>Dikarya</taxon>
        <taxon>Ascomycota</taxon>
        <taxon>Pezizomycotina</taxon>
        <taxon>Sordariomycetes</taxon>
        <taxon>Hypocreomycetidae</taxon>
        <taxon>Hypocreales</taxon>
        <taxon>Nectriaceae</taxon>
        <taxon>Fusarium</taxon>
    </lineage>
</organism>